<evidence type="ECO:0008006" key="4">
    <source>
        <dbReference type="Google" id="ProtNLM"/>
    </source>
</evidence>
<dbReference type="InterPro" id="IPR001872">
    <property type="entry name" value="Peptidase_A8"/>
</dbReference>
<keyword evidence="1" id="KW-0472">Membrane</keyword>
<accession>A0A7X9DKU3</accession>
<reference evidence="2 3" key="1">
    <citation type="journal article" date="2020" name="Biotechnol. Biofuels">
        <title>New insights from the biogas microbiome by comprehensive genome-resolved metagenomics of nearly 1600 species originating from multiple anaerobic digesters.</title>
        <authorList>
            <person name="Campanaro S."/>
            <person name="Treu L."/>
            <person name="Rodriguez-R L.M."/>
            <person name="Kovalovszki A."/>
            <person name="Ziels R.M."/>
            <person name="Maus I."/>
            <person name="Zhu X."/>
            <person name="Kougias P.G."/>
            <person name="Basile A."/>
            <person name="Luo G."/>
            <person name="Schluter A."/>
            <person name="Konstantinidis K.T."/>
            <person name="Angelidaki I."/>
        </authorList>
    </citation>
    <scope>NUCLEOTIDE SEQUENCE [LARGE SCALE GENOMIC DNA]</scope>
    <source>
        <strain evidence="2">AS27yjCOA_165</strain>
    </source>
</reference>
<evidence type="ECO:0000313" key="3">
    <source>
        <dbReference type="Proteomes" id="UP000526033"/>
    </source>
</evidence>
<name>A0A7X9DKU3_UNCKA</name>
<keyword evidence="1" id="KW-1133">Transmembrane helix</keyword>
<dbReference type="Pfam" id="PF01252">
    <property type="entry name" value="Peptidase_A8"/>
    <property type="match status" value="1"/>
</dbReference>
<proteinExistence type="predicted"/>
<dbReference type="GO" id="GO:0006508">
    <property type="term" value="P:proteolysis"/>
    <property type="evidence" value="ECO:0007669"/>
    <property type="project" value="InterPro"/>
</dbReference>
<dbReference type="AlphaFoldDB" id="A0A7X9DKU3"/>
<dbReference type="GO" id="GO:0016020">
    <property type="term" value="C:membrane"/>
    <property type="evidence" value="ECO:0007669"/>
    <property type="project" value="InterPro"/>
</dbReference>
<organism evidence="2 3">
    <name type="scientific">candidate division WWE3 bacterium</name>
    <dbReference type="NCBI Taxonomy" id="2053526"/>
    <lineage>
        <taxon>Bacteria</taxon>
        <taxon>Katanobacteria</taxon>
    </lineage>
</organism>
<dbReference type="Proteomes" id="UP000526033">
    <property type="component" value="Unassembled WGS sequence"/>
</dbReference>
<evidence type="ECO:0000313" key="2">
    <source>
        <dbReference type="EMBL" id="NMB70049.1"/>
    </source>
</evidence>
<dbReference type="EMBL" id="JAAZNL010000025">
    <property type="protein sequence ID" value="NMB70049.1"/>
    <property type="molecule type" value="Genomic_DNA"/>
</dbReference>
<dbReference type="GO" id="GO:0004190">
    <property type="term" value="F:aspartic-type endopeptidase activity"/>
    <property type="evidence" value="ECO:0007669"/>
    <property type="project" value="InterPro"/>
</dbReference>
<evidence type="ECO:0000256" key="1">
    <source>
        <dbReference type="SAM" id="Phobius"/>
    </source>
</evidence>
<comment type="caution">
    <text evidence="2">The sequence shown here is derived from an EMBL/GenBank/DDBJ whole genome shotgun (WGS) entry which is preliminary data.</text>
</comment>
<feature type="transmembrane region" description="Helical" evidence="1">
    <location>
        <begin position="79"/>
        <end position="99"/>
    </location>
</feature>
<feature type="transmembrane region" description="Helical" evidence="1">
    <location>
        <begin position="42"/>
        <end position="59"/>
    </location>
</feature>
<sequence>MVQNCSYFFNQFLEFRQFAILSGIIAILFSVYLLILVKQQNTGKVATAVFLVGSILNALDRWGDGCVNDYLDFFGLFKYNVFDLMICTSSAQLFYLIVFKKHKEEKI</sequence>
<gene>
    <name evidence="2" type="ORF">GYA27_02500</name>
</gene>
<feature type="transmembrane region" description="Helical" evidence="1">
    <location>
        <begin position="15"/>
        <end position="35"/>
    </location>
</feature>
<protein>
    <recommendedName>
        <fullName evidence="4">Signal peptidase II</fullName>
    </recommendedName>
</protein>
<keyword evidence="1" id="KW-0812">Transmembrane</keyword>